<evidence type="ECO:0000313" key="3">
    <source>
        <dbReference type="EMBL" id="QGY45302.1"/>
    </source>
</evidence>
<dbReference type="SUPFAM" id="SSF51735">
    <property type="entry name" value="NAD(P)-binding Rossmann-fold domains"/>
    <property type="match status" value="1"/>
</dbReference>
<dbReference type="Proteomes" id="UP000428260">
    <property type="component" value="Chromosome"/>
</dbReference>
<dbReference type="Pfam" id="PF01408">
    <property type="entry name" value="GFO_IDH_MocA"/>
    <property type="match status" value="1"/>
</dbReference>
<organism evidence="3 4">
    <name type="scientific">Maribellus comscasis</name>
    <dbReference type="NCBI Taxonomy" id="2681766"/>
    <lineage>
        <taxon>Bacteria</taxon>
        <taxon>Pseudomonadati</taxon>
        <taxon>Bacteroidota</taxon>
        <taxon>Bacteroidia</taxon>
        <taxon>Marinilabiliales</taxon>
        <taxon>Prolixibacteraceae</taxon>
        <taxon>Maribellus</taxon>
    </lineage>
</organism>
<protein>
    <submittedName>
        <fullName evidence="3">Gfo/Idh/MocA family oxidoreductase</fullName>
    </submittedName>
</protein>
<dbReference type="AlphaFoldDB" id="A0A6I6JYP0"/>
<dbReference type="RefSeq" id="WP_158868425.1">
    <property type="nucleotide sequence ID" value="NZ_CP046401.1"/>
</dbReference>
<dbReference type="KEGG" id="mcos:GM418_16965"/>
<dbReference type="InterPro" id="IPR050463">
    <property type="entry name" value="Gfo/Idh/MocA_oxidrdct_glycsds"/>
</dbReference>
<dbReference type="InterPro" id="IPR043906">
    <property type="entry name" value="Gfo/Idh/MocA_OxRdtase_bact_C"/>
</dbReference>
<dbReference type="InterPro" id="IPR036291">
    <property type="entry name" value="NAD(P)-bd_dom_sf"/>
</dbReference>
<dbReference type="EMBL" id="CP046401">
    <property type="protein sequence ID" value="QGY45302.1"/>
    <property type="molecule type" value="Genomic_DNA"/>
</dbReference>
<feature type="domain" description="Gfo/Idh/MocA-like oxidoreductase bacterial type C-terminal" evidence="2">
    <location>
        <begin position="230"/>
        <end position="283"/>
    </location>
</feature>
<keyword evidence="4" id="KW-1185">Reference proteome</keyword>
<feature type="domain" description="Gfo/Idh/MocA-like oxidoreductase N-terminal" evidence="1">
    <location>
        <begin position="36"/>
        <end position="158"/>
    </location>
</feature>
<proteinExistence type="predicted"/>
<accession>A0A6I6JYP0</accession>
<dbReference type="Pfam" id="PF19051">
    <property type="entry name" value="GFO_IDH_MocA_C2"/>
    <property type="match status" value="2"/>
</dbReference>
<dbReference type="PANTHER" id="PTHR43818">
    <property type="entry name" value="BCDNA.GH03377"/>
    <property type="match status" value="1"/>
</dbReference>
<dbReference type="GO" id="GO:0000166">
    <property type="term" value="F:nucleotide binding"/>
    <property type="evidence" value="ECO:0007669"/>
    <property type="project" value="InterPro"/>
</dbReference>
<dbReference type="SUPFAM" id="SSF55347">
    <property type="entry name" value="Glyceraldehyde-3-phosphate dehydrogenase-like, C-terminal domain"/>
    <property type="match status" value="1"/>
</dbReference>
<dbReference type="Gene3D" id="3.30.360.10">
    <property type="entry name" value="Dihydrodipicolinate Reductase, domain 2"/>
    <property type="match status" value="1"/>
</dbReference>
<evidence type="ECO:0000259" key="1">
    <source>
        <dbReference type="Pfam" id="PF01408"/>
    </source>
</evidence>
<dbReference type="InterPro" id="IPR000683">
    <property type="entry name" value="Gfo/Idh/MocA-like_OxRdtase_N"/>
</dbReference>
<feature type="domain" description="Gfo/Idh/MocA-like oxidoreductase bacterial type C-terminal" evidence="2">
    <location>
        <begin position="398"/>
        <end position="468"/>
    </location>
</feature>
<gene>
    <name evidence="3" type="ORF">GM418_16965</name>
</gene>
<name>A0A6I6JYP0_9BACT</name>
<sequence length="474" mass="53747">MERRKFIKTTAAGSLAVSTVPTILTGNRWKGANDRVNVAVIGVRGMGQNHIQEYQKLENVEVAALCDVDQNLFAERIKKHFTDKDLKAPQLYSDMRKLFENKNIDAVSVVTPNHWHSLAAIWAIQAGKHVSVEKPCCHNIYEGQKLVEAAKKYDVIVQDGAEQRSNPCAISMADYLHSGKLGEVYMAKGLCFKWRDSIGSYPDGPMKKDEQFAFTVGSKNYVTPYTKEYLSKVDYNMWLGPTPELPFNRNRFHYNWHWNWLYGNGDMGNQGVHEMDIARWGLGVKLPAKISSIGGHFVFNDAQTTPNDQITVFEFPNPDGSGDKKKILQFEVRHWMTNRELASKAGETGNTYMVSDTNEIGNLFYGSDGFMSKTVNNWRVFEGQKRETGASGDGLGNHYQNFIHAIRANDQKLAKADIEEGFYSCALIHLGNISYRLGRTLEFDPETMKFINDPEADTMLTREYREPFVVPEHV</sequence>
<dbReference type="Gene3D" id="3.40.50.720">
    <property type="entry name" value="NAD(P)-binding Rossmann-like Domain"/>
    <property type="match status" value="1"/>
</dbReference>
<reference evidence="3 4" key="1">
    <citation type="submission" date="2019-11" db="EMBL/GenBank/DDBJ databases">
        <authorList>
            <person name="Zheng R.K."/>
            <person name="Sun C.M."/>
        </authorList>
    </citation>
    <scope>NUCLEOTIDE SEQUENCE [LARGE SCALE GENOMIC DNA]</scope>
    <source>
        <strain evidence="3 4">WC007</strain>
    </source>
</reference>
<evidence type="ECO:0000313" key="4">
    <source>
        <dbReference type="Proteomes" id="UP000428260"/>
    </source>
</evidence>
<evidence type="ECO:0000259" key="2">
    <source>
        <dbReference type="Pfam" id="PF19051"/>
    </source>
</evidence>
<dbReference type="PANTHER" id="PTHR43818:SF5">
    <property type="entry name" value="OXIDOREDUCTASE FAMILY PROTEIN"/>
    <property type="match status" value="1"/>
</dbReference>